<dbReference type="Proteomes" id="UP001499933">
    <property type="component" value="Unassembled WGS sequence"/>
</dbReference>
<evidence type="ECO:0000313" key="2">
    <source>
        <dbReference type="Proteomes" id="UP001499933"/>
    </source>
</evidence>
<reference evidence="1 2" key="1">
    <citation type="journal article" date="2019" name="Int. J. Syst. Evol. Microbiol.">
        <title>The Global Catalogue of Microorganisms (GCM) 10K type strain sequencing project: providing services to taxonomists for standard genome sequencing and annotation.</title>
        <authorList>
            <consortium name="The Broad Institute Genomics Platform"/>
            <consortium name="The Broad Institute Genome Sequencing Center for Infectious Disease"/>
            <person name="Wu L."/>
            <person name="Ma J."/>
        </authorList>
    </citation>
    <scope>NUCLEOTIDE SEQUENCE [LARGE SCALE GENOMIC DNA]</scope>
    <source>
        <strain evidence="1 2">JCM 14901</strain>
    </source>
</reference>
<accession>A0ABN2RGE6</accession>
<gene>
    <name evidence="1" type="ORF">GCM10009776_34760</name>
</gene>
<comment type="caution">
    <text evidence="1">The sequence shown here is derived from an EMBL/GenBank/DDBJ whole genome shotgun (WGS) entry which is preliminary data.</text>
</comment>
<organism evidence="1 2">
    <name type="scientific">Microbacterium deminutum</name>
    <dbReference type="NCBI Taxonomy" id="344164"/>
    <lineage>
        <taxon>Bacteria</taxon>
        <taxon>Bacillati</taxon>
        <taxon>Actinomycetota</taxon>
        <taxon>Actinomycetes</taxon>
        <taxon>Micrococcales</taxon>
        <taxon>Microbacteriaceae</taxon>
        <taxon>Microbacterium</taxon>
    </lineage>
</organism>
<keyword evidence="2" id="KW-1185">Reference proteome</keyword>
<dbReference type="EMBL" id="BAAAOG010000010">
    <property type="protein sequence ID" value="GAA1968699.1"/>
    <property type="molecule type" value="Genomic_DNA"/>
</dbReference>
<name>A0ABN2RGE6_9MICO</name>
<proteinExistence type="predicted"/>
<evidence type="ECO:0000313" key="1">
    <source>
        <dbReference type="EMBL" id="GAA1968699.1"/>
    </source>
</evidence>
<protein>
    <submittedName>
        <fullName evidence="1">Uncharacterized protein</fullName>
    </submittedName>
</protein>
<sequence length="239" mass="26518">MPDPGRSQIVTNTDVVLQPYHSIVTQGEYRRAFPNARRFVYVNPTSIDPWRLDRAAVKPPLLDIDDEWSLPRLDLTTTEGWRTAIDEAAWALASGPEQIHGVFIDDIDRVSAATAHAFVAGLQEALGWSPELFVNRGFHAWAGLTLGAVLIEDVRGGRVAEDDPDGLSRWVSETVIPALVGVRTNGAAVHRIEYLDTSARHDHPEDQLAPGLFDSTWITAPRSLNQWPAQLKKNKDETN</sequence>